<proteinExistence type="predicted"/>
<dbReference type="AlphaFoldDB" id="A0A0K9NX31"/>
<dbReference type="Pfam" id="PF14432">
    <property type="entry name" value="DYW_deaminase"/>
    <property type="match status" value="1"/>
</dbReference>
<sequence length="971" mass="108125">MTGRGWTRLVTNTCGYFLTPPAFRNLLHISSVRYLSSLASSLQPLTKYVYETHEGKASVSSKDLILAHPVTDSTDRSIRITVTECHRILTDCCRVRGVIKTASVIHTSILKLGALGDIYICNRLLTLYIRLHEISYARKLFDELHNRDVVTWTMMMTAYMKGRRGEGGNVKSMSEIEEEEVLGIFHGMLDSGFVPNEFTLSTVLRCCSSSSDYLELGKRVHSWIVMLGLSTSPVLGSALIKFYSSFEMLDQVFSVFCTMDFRDVVLWTTMIYALVDSKNWNGAWKVYVDMIASGTRPTDFTLSTILAACGSLGIHHGNLIHAHIILLGVNLNLVLKTALVDMYTRFHQTTDALRALSETKDSDVMLWTAMISGFNKVSDFKSAILMFQKMGTTGIAPNAFTYAGIISTSCGIPSPELGQQIHSQVAKVGLDHDASVGNALMDMYTKCFFDNDIPLVLFRAISRPNVISWTALITAFAGHHREDAFLAFTKMREDGLQPNGFTISSVLKSCLTVEALTDLRKLHGYILKTKFGLLTAKTVGNPLLDAYCRVGEVFDARKVFDEISSRDAVTYTSLVKRMNQIGDHYKALNLFDKMREDNIDIDGFILPCFLSASAGLGSLEAGRQLQCYSMKSGLDSRISVLNGVVDMYGKCGSSDEARTVFTVIKEPNVVSWNGLISCLGSNGYFSDALSAFEDMKMVGISPDSITLLVVLYTCSHAGLVDLGLEYFNSMRETYFISPQLDHYVCLIDLLGRAGRLEEAARTIDTMPFRPNSLIYKTILSSCKVHRNLPLGESMARNAMTLDPTDPAIYILLSNMYDDAGKLEYAKQIRGMMKERGIVKCPGESWIEIRSKVYLFRAGDTSNPWIDSILKELESLEAKIEGRPLQPLSTTTTTLMGVPRHHHHSEKLALGFGLLKTVSDSPIRIIKNLRTCEDCHDFMVVCSKIVGREIVMRDGNRFHIFKNGMCSCGGYW</sequence>
<dbReference type="GO" id="GO:0005739">
    <property type="term" value="C:mitochondrion"/>
    <property type="evidence" value="ECO:0000318"/>
    <property type="project" value="GO_Central"/>
</dbReference>
<name>A0A0K9NX31_ZOSMR</name>
<evidence type="ECO:0000313" key="4">
    <source>
        <dbReference type="EMBL" id="KMZ60592.1"/>
    </source>
</evidence>
<feature type="repeat" description="PPR" evidence="2">
    <location>
        <begin position="363"/>
        <end position="397"/>
    </location>
</feature>
<dbReference type="OMA" id="LAYNNEC"/>
<dbReference type="GO" id="GO:0003723">
    <property type="term" value="F:RNA binding"/>
    <property type="evidence" value="ECO:0000318"/>
    <property type="project" value="GO_Central"/>
</dbReference>
<dbReference type="PANTHER" id="PTHR47926:SF471">
    <property type="entry name" value="DYW DOMAIN-CONTAINING PROTEIN"/>
    <property type="match status" value="1"/>
</dbReference>
<evidence type="ECO:0000256" key="2">
    <source>
        <dbReference type="PROSITE-ProRule" id="PRU00708"/>
    </source>
</evidence>
<dbReference type="GO" id="GO:0009451">
    <property type="term" value="P:RNA modification"/>
    <property type="evidence" value="ECO:0000318"/>
    <property type="project" value="GO_Central"/>
</dbReference>
<dbReference type="InterPro" id="IPR032867">
    <property type="entry name" value="DYW_dom"/>
</dbReference>
<dbReference type="STRING" id="29655.A0A0K9NX31"/>
<reference evidence="5" key="1">
    <citation type="journal article" date="2016" name="Nature">
        <title>The genome of the seagrass Zostera marina reveals angiosperm adaptation to the sea.</title>
        <authorList>
            <person name="Olsen J.L."/>
            <person name="Rouze P."/>
            <person name="Verhelst B."/>
            <person name="Lin Y.-C."/>
            <person name="Bayer T."/>
            <person name="Collen J."/>
            <person name="Dattolo E."/>
            <person name="De Paoli E."/>
            <person name="Dittami S."/>
            <person name="Maumus F."/>
            <person name="Michel G."/>
            <person name="Kersting A."/>
            <person name="Lauritano C."/>
            <person name="Lohaus R."/>
            <person name="Toepel M."/>
            <person name="Tonon T."/>
            <person name="Vanneste K."/>
            <person name="Amirebrahimi M."/>
            <person name="Brakel J."/>
            <person name="Bostroem C."/>
            <person name="Chovatia M."/>
            <person name="Grimwood J."/>
            <person name="Jenkins J.W."/>
            <person name="Jueterbock A."/>
            <person name="Mraz A."/>
            <person name="Stam W.T."/>
            <person name="Tice H."/>
            <person name="Bornberg-Bauer E."/>
            <person name="Green P.J."/>
            <person name="Pearson G.A."/>
            <person name="Procaccini G."/>
            <person name="Duarte C.M."/>
            <person name="Schmutz J."/>
            <person name="Reusch T.B.H."/>
            <person name="Van de Peer Y."/>
        </authorList>
    </citation>
    <scope>NUCLEOTIDE SEQUENCE [LARGE SCALE GENOMIC DNA]</scope>
    <source>
        <strain evidence="5">cv. Finnish</strain>
    </source>
</reference>
<dbReference type="Gene3D" id="1.25.40.10">
    <property type="entry name" value="Tetratricopeptide repeat domain"/>
    <property type="match status" value="6"/>
</dbReference>
<dbReference type="PROSITE" id="PS51375">
    <property type="entry name" value="PPR"/>
    <property type="match status" value="4"/>
</dbReference>
<dbReference type="InterPro" id="IPR046848">
    <property type="entry name" value="E_motif"/>
</dbReference>
<evidence type="ECO:0000259" key="3">
    <source>
        <dbReference type="Pfam" id="PF14432"/>
    </source>
</evidence>
<accession>A0A0K9NX31</accession>
<keyword evidence="1" id="KW-0677">Repeat</keyword>
<dbReference type="EMBL" id="LFYR01001606">
    <property type="protein sequence ID" value="KMZ60592.1"/>
    <property type="molecule type" value="Genomic_DNA"/>
</dbReference>
<dbReference type="Pfam" id="PF13812">
    <property type="entry name" value="PPR_3"/>
    <property type="match status" value="1"/>
</dbReference>
<feature type="repeat" description="PPR" evidence="2">
    <location>
        <begin position="668"/>
        <end position="702"/>
    </location>
</feature>
<dbReference type="Proteomes" id="UP000036987">
    <property type="component" value="Unassembled WGS sequence"/>
</dbReference>
<dbReference type="Pfam" id="PF01535">
    <property type="entry name" value="PPR"/>
    <property type="match status" value="3"/>
</dbReference>
<dbReference type="OrthoDB" id="1848122at2759"/>
<dbReference type="FunFam" id="1.25.40.10:FF:001093">
    <property type="entry name" value="Pentatricopeptide repeat-containing protein At2g34400"/>
    <property type="match status" value="1"/>
</dbReference>
<keyword evidence="5" id="KW-1185">Reference proteome</keyword>
<evidence type="ECO:0000256" key="1">
    <source>
        <dbReference type="ARBA" id="ARBA00022737"/>
    </source>
</evidence>
<organism evidence="4 5">
    <name type="scientific">Zostera marina</name>
    <name type="common">Eelgrass</name>
    <dbReference type="NCBI Taxonomy" id="29655"/>
    <lineage>
        <taxon>Eukaryota</taxon>
        <taxon>Viridiplantae</taxon>
        <taxon>Streptophyta</taxon>
        <taxon>Embryophyta</taxon>
        <taxon>Tracheophyta</taxon>
        <taxon>Spermatophyta</taxon>
        <taxon>Magnoliopsida</taxon>
        <taxon>Liliopsida</taxon>
        <taxon>Zosteraceae</taxon>
        <taxon>Zostera</taxon>
    </lineage>
</organism>
<dbReference type="GO" id="GO:0008270">
    <property type="term" value="F:zinc ion binding"/>
    <property type="evidence" value="ECO:0007669"/>
    <property type="project" value="InterPro"/>
</dbReference>
<dbReference type="InterPro" id="IPR046960">
    <property type="entry name" value="PPR_At4g14850-like_plant"/>
</dbReference>
<dbReference type="NCBIfam" id="TIGR00756">
    <property type="entry name" value="PPR"/>
    <property type="match status" value="5"/>
</dbReference>
<protein>
    <submittedName>
        <fullName evidence="4">Pentatricopeptide repeat-containing protein</fullName>
    </submittedName>
</protein>
<dbReference type="InterPro" id="IPR011990">
    <property type="entry name" value="TPR-like_helical_dom_sf"/>
</dbReference>
<dbReference type="InterPro" id="IPR002885">
    <property type="entry name" value="PPR_rpt"/>
</dbReference>
<evidence type="ECO:0000313" key="5">
    <source>
        <dbReference type="Proteomes" id="UP000036987"/>
    </source>
</evidence>
<feature type="repeat" description="PPR" evidence="2">
    <location>
        <begin position="263"/>
        <end position="297"/>
    </location>
</feature>
<dbReference type="Pfam" id="PF13041">
    <property type="entry name" value="PPR_2"/>
    <property type="match status" value="3"/>
</dbReference>
<dbReference type="Pfam" id="PF20431">
    <property type="entry name" value="E_motif"/>
    <property type="match status" value="1"/>
</dbReference>
<feature type="domain" description="DYW" evidence="3">
    <location>
        <begin position="901"/>
        <end position="971"/>
    </location>
</feature>
<dbReference type="PANTHER" id="PTHR47926">
    <property type="entry name" value="PENTATRICOPEPTIDE REPEAT-CONTAINING PROTEIN"/>
    <property type="match status" value="1"/>
</dbReference>
<feature type="repeat" description="PPR" evidence="2">
    <location>
        <begin position="567"/>
        <end position="601"/>
    </location>
</feature>
<comment type="caution">
    <text evidence="4">The sequence shown here is derived from an EMBL/GenBank/DDBJ whole genome shotgun (WGS) entry which is preliminary data.</text>
</comment>
<gene>
    <name evidence="4" type="ORF">ZOSMA_58G00480</name>
</gene>